<evidence type="ECO:0000313" key="2">
    <source>
        <dbReference type="EMBL" id="KAK4223224.1"/>
    </source>
</evidence>
<proteinExistence type="predicted"/>
<sequence>MFTNFSHPVLQRLFTPSLSASLDDTTHYKQTLTYGITFLVLPFALTALYSPLAWCFQRLWVSRRNPAVKTTKDWRPSVFSSTYLVFLTLLTLFFIVLVAVMSHWSQLPDTFSERK</sequence>
<feature type="transmembrane region" description="Helical" evidence="1">
    <location>
        <begin position="77"/>
        <end position="101"/>
    </location>
</feature>
<accession>A0AAN7BH15</accession>
<keyword evidence="1" id="KW-0472">Membrane</keyword>
<keyword evidence="1" id="KW-1133">Transmembrane helix</keyword>
<feature type="transmembrane region" description="Helical" evidence="1">
    <location>
        <begin position="32"/>
        <end position="56"/>
    </location>
</feature>
<dbReference type="EMBL" id="MU865434">
    <property type="protein sequence ID" value="KAK4223224.1"/>
    <property type="molecule type" value="Genomic_DNA"/>
</dbReference>
<keyword evidence="1" id="KW-0812">Transmembrane</keyword>
<name>A0AAN7BH15_9PEZI</name>
<protein>
    <submittedName>
        <fullName evidence="2">Uncharacterized protein</fullName>
    </submittedName>
</protein>
<reference evidence="2" key="2">
    <citation type="submission" date="2023-05" db="EMBL/GenBank/DDBJ databases">
        <authorList>
            <consortium name="Lawrence Berkeley National Laboratory"/>
            <person name="Steindorff A."/>
            <person name="Hensen N."/>
            <person name="Bonometti L."/>
            <person name="Westerberg I."/>
            <person name="Brannstrom I.O."/>
            <person name="Guillou S."/>
            <person name="Cros-Aarteil S."/>
            <person name="Calhoun S."/>
            <person name="Haridas S."/>
            <person name="Kuo A."/>
            <person name="Mondo S."/>
            <person name="Pangilinan J."/>
            <person name="Riley R."/>
            <person name="Labutti K."/>
            <person name="Andreopoulos B."/>
            <person name="Lipzen A."/>
            <person name="Chen C."/>
            <person name="Yanf M."/>
            <person name="Daum C."/>
            <person name="Ng V."/>
            <person name="Clum A."/>
            <person name="Ohm R."/>
            <person name="Martin F."/>
            <person name="Silar P."/>
            <person name="Natvig D."/>
            <person name="Lalanne C."/>
            <person name="Gautier V."/>
            <person name="Ament-Velasquez S.L."/>
            <person name="Kruys A."/>
            <person name="Hutchinson M.I."/>
            <person name="Powell A.J."/>
            <person name="Barry K."/>
            <person name="Miller A.N."/>
            <person name="Grigoriev I.V."/>
            <person name="Debuchy R."/>
            <person name="Gladieux P."/>
            <person name="Thoren M.H."/>
            <person name="Johannesson H."/>
        </authorList>
    </citation>
    <scope>NUCLEOTIDE SEQUENCE</scope>
    <source>
        <strain evidence="2">CBS 990.96</strain>
    </source>
</reference>
<evidence type="ECO:0000256" key="1">
    <source>
        <dbReference type="SAM" id="Phobius"/>
    </source>
</evidence>
<evidence type="ECO:0000313" key="3">
    <source>
        <dbReference type="Proteomes" id="UP001301958"/>
    </source>
</evidence>
<organism evidence="2 3">
    <name type="scientific">Podospora fimiseda</name>
    <dbReference type="NCBI Taxonomy" id="252190"/>
    <lineage>
        <taxon>Eukaryota</taxon>
        <taxon>Fungi</taxon>
        <taxon>Dikarya</taxon>
        <taxon>Ascomycota</taxon>
        <taxon>Pezizomycotina</taxon>
        <taxon>Sordariomycetes</taxon>
        <taxon>Sordariomycetidae</taxon>
        <taxon>Sordariales</taxon>
        <taxon>Podosporaceae</taxon>
        <taxon>Podospora</taxon>
    </lineage>
</organism>
<gene>
    <name evidence="2" type="ORF">QBC38DRAFT_54424</name>
</gene>
<comment type="caution">
    <text evidence="2">The sequence shown here is derived from an EMBL/GenBank/DDBJ whole genome shotgun (WGS) entry which is preliminary data.</text>
</comment>
<reference evidence="2" key="1">
    <citation type="journal article" date="2023" name="Mol. Phylogenet. Evol.">
        <title>Genome-scale phylogeny and comparative genomics of the fungal order Sordariales.</title>
        <authorList>
            <person name="Hensen N."/>
            <person name="Bonometti L."/>
            <person name="Westerberg I."/>
            <person name="Brannstrom I.O."/>
            <person name="Guillou S."/>
            <person name="Cros-Aarteil S."/>
            <person name="Calhoun S."/>
            <person name="Haridas S."/>
            <person name="Kuo A."/>
            <person name="Mondo S."/>
            <person name="Pangilinan J."/>
            <person name="Riley R."/>
            <person name="LaButti K."/>
            <person name="Andreopoulos B."/>
            <person name="Lipzen A."/>
            <person name="Chen C."/>
            <person name="Yan M."/>
            <person name="Daum C."/>
            <person name="Ng V."/>
            <person name="Clum A."/>
            <person name="Steindorff A."/>
            <person name="Ohm R.A."/>
            <person name="Martin F."/>
            <person name="Silar P."/>
            <person name="Natvig D.O."/>
            <person name="Lalanne C."/>
            <person name="Gautier V."/>
            <person name="Ament-Velasquez S.L."/>
            <person name="Kruys A."/>
            <person name="Hutchinson M.I."/>
            <person name="Powell A.J."/>
            <person name="Barry K."/>
            <person name="Miller A.N."/>
            <person name="Grigoriev I.V."/>
            <person name="Debuchy R."/>
            <person name="Gladieux P."/>
            <person name="Hiltunen Thoren M."/>
            <person name="Johannesson H."/>
        </authorList>
    </citation>
    <scope>NUCLEOTIDE SEQUENCE</scope>
    <source>
        <strain evidence="2">CBS 990.96</strain>
    </source>
</reference>
<dbReference type="Proteomes" id="UP001301958">
    <property type="component" value="Unassembled WGS sequence"/>
</dbReference>
<dbReference type="AlphaFoldDB" id="A0AAN7BH15"/>
<keyword evidence="3" id="KW-1185">Reference proteome</keyword>